<dbReference type="Pfam" id="PF02195">
    <property type="entry name" value="ParB_N"/>
    <property type="match status" value="1"/>
</dbReference>
<dbReference type="InterPro" id="IPR050336">
    <property type="entry name" value="Chromosome_partition/occlusion"/>
</dbReference>
<dbReference type="SUPFAM" id="SSF110849">
    <property type="entry name" value="ParB/Sulfiredoxin"/>
    <property type="match status" value="1"/>
</dbReference>
<keyword evidence="4" id="KW-1185">Reference proteome</keyword>
<evidence type="ECO:0000313" key="3">
    <source>
        <dbReference type="EMBL" id="GAA3707344.1"/>
    </source>
</evidence>
<dbReference type="PANTHER" id="PTHR33375:SF1">
    <property type="entry name" value="CHROMOSOME-PARTITIONING PROTEIN PARB-RELATED"/>
    <property type="match status" value="1"/>
</dbReference>
<evidence type="ECO:0000256" key="1">
    <source>
        <dbReference type="SAM" id="MobiDB-lite"/>
    </source>
</evidence>
<dbReference type="SMART" id="SM00470">
    <property type="entry name" value="ParB"/>
    <property type="match status" value="1"/>
</dbReference>
<evidence type="ECO:0000259" key="2">
    <source>
        <dbReference type="SMART" id="SM00470"/>
    </source>
</evidence>
<comment type="caution">
    <text evidence="3">The sequence shown here is derived from an EMBL/GenBank/DDBJ whole genome shotgun (WGS) entry which is preliminary data.</text>
</comment>
<dbReference type="EMBL" id="BAAAYX010000011">
    <property type="protein sequence ID" value="GAA3707344.1"/>
    <property type="molecule type" value="Genomic_DNA"/>
</dbReference>
<gene>
    <name evidence="3" type="ORF">GCM10022204_26560</name>
</gene>
<dbReference type="RefSeq" id="WP_344812865.1">
    <property type="nucleotide sequence ID" value="NZ_BAAAYX010000011.1"/>
</dbReference>
<feature type="region of interest" description="Disordered" evidence="1">
    <location>
        <begin position="217"/>
        <end position="286"/>
    </location>
</feature>
<dbReference type="SUPFAM" id="SSF109709">
    <property type="entry name" value="KorB DNA-binding domain-like"/>
    <property type="match status" value="1"/>
</dbReference>
<dbReference type="Proteomes" id="UP001500051">
    <property type="component" value="Unassembled WGS sequence"/>
</dbReference>
<reference evidence="4" key="1">
    <citation type="journal article" date="2019" name="Int. J. Syst. Evol. Microbiol.">
        <title>The Global Catalogue of Microorganisms (GCM) 10K type strain sequencing project: providing services to taxonomists for standard genome sequencing and annotation.</title>
        <authorList>
            <consortium name="The Broad Institute Genomics Platform"/>
            <consortium name="The Broad Institute Genome Sequencing Center for Infectious Disease"/>
            <person name="Wu L."/>
            <person name="Ma J."/>
        </authorList>
    </citation>
    <scope>NUCLEOTIDE SEQUENCE [LARGE SCALE GENOMIC DNA]</scope>
    <source>
        <strain evidence="4">JCM 16548</strain>
    </source>
</reference>
<protein>
    <recommendedName>
        <fullName evidence="2">ParB-like N-terminal domain-containing protein</fullName>
    </recommendedName>
</protein>
<feature type="region of interest" description="Disordered" evidence="1">
    <location>
        <begin position="310"/>
        <end position="332"/>
    </location>
</feature>
<evidence type="ECO:0000313" key="4">
    <source>
        <dbReference type="Proteomes" id="UP001500051"/>
    </source>
</evidence>
<accession>A0ABP7DLH9</accession>
<sequence>MTQTYEQINPTHITIGDNVRLDPRLDTDFVASIRERGVLEPVLLYRDGDGTLTVLVGQRRTLAARAAGRDTIPALVSDTPPADTDRLVDQYVENEHRAPLTNSERITAIEQMALAGLSDHQIAKRTATPKATVQAAKAAAQAPALREYADQLTLDQAAALTEFDDDPDAVEALLAAAATGRFDHLAQRLRDDRAESAHRAEFAAVLTDQSLTVIDDPGYGDTTPIRRLSRLTDDDGTDLTPDTHAQCPGHAAYITTAWRTPTTDDQEPADDVDDQDDNQDGDEDESWPQQVQVLVAGYVCTDFAAHGHHDRYASTNASPSGTKRVADMTDTEREAATAARRNVIESNKAWKAATQVRRTWITTFAQRKTAPTGAEAYLARVLIGGHGHETASHEALTLAGFPGRDDTTSWTAASEQRAAAADATGTASPKRALQIGLAVAVAMWEERTHPNTWRNPSSHDLDTLARLKDWGYPTSDLEDRMLTSPDEDPTD</sequence>
<feature type="domain" description="ParB-like N-terminal" evidence="2">
    <location>
        <begin position="6"/>
        <end position="95"/>
    </location>
</feature>
<dbReference type="InterPro" id="IPR036086">
    <property type="entry name" value="ParB/Sulfiredoxin_sf"/>
</dbReference>
<organism evidence="3 4">
    <name type="scientific">Microlunatus aurantiacus</name>
    <dbReference type="NCBI Taxonomy" id="446786"/>
    <lineage>
        <taxon>Bacteria</taxon>
        <taxon>Bacillati</taxon>
        <taxon>Actinomycetota</taxon>
        <taxon>Actinomycetes</taxon>
        <taxon>Propionibacteriales</taxon>
        <taxon>Propionibacteriaceae</taxon>
        <taxon>Microlunatus</taxon>
    </lineage>
</organism>
<name>A0ABP7DLH9_9ACTN</name>
<dbReference type="InterPro" id="IPR003115">
    <property type="entry name" value="ParB_N"/>
</dbReference>
<dbReference type="PANTHER" id="PTHR33375">
    <property type="entry name" value="CHROMOSOME-PARTITIONING PROTEIN PARB-RELATED"/>
    <property type="match status" value="1"/>
</dbReference>
<feature type="compositionally biased region" description="Acidic residues" evidence="1">
    <location>
        <begin position="264"/>
        <end position="286"/>
    </location>
</feature>
<proteinExistence type="predicted"/>
<dbReference type="Gene3D" id="3.90.1530.30">
    <property type="match status" value="1"/>
</dbReference>
<dbReference type="Gene3D" id="1.10.10.2830">
    <property type="match status" value="1"/>
</dbReference>
<dbReference type="CDD" id="cd16387">
    <property type="entry name" value="ParB_N_Srx"/>
    <property type="match status" value="1"/>
</dbReference>